<evidence type="ECO:0000313" key="2">
    <source>
        <dbReference type="EMBL" id="CAE2196422.1"/>
    </source>
</evidence>
<organism evidence="3">
    <name type="scientific">Prymnesium polylepis</name>
    <dbReference type="NCBI Taxonomy" id="72548"/>
    <lineage>
        <taxon>Eukaryota</taxon>
        <taxon>Haptista</taxon>
        <taxon>Haptophyta</taxon>
        <taxon>Prymnesiophyceae</taxon>
        <taxon>Prymnesiales</taxon>
        <taxon>Prymnesiaceae</taxon>
        <taxon>Prymnesium</taxon>
    </lineage>
</organism>
<proteinExistence type="predicted"/>
<keyword evidence="1" id="KW-0732">Signal</keyword>
<sequence length="236" mass="26338">MRSLGRALTLLLVGTVAAFRLPCKPRCGAVRCAAGESSDELSFAALRKEVANRGTSVPPLGKFDALRLIGPHHTTSPKEVIEHIVMQMREGNMSTAFEFTSMPPWRQGTHRSSTDWSQRMAWDKSTIINGHPSGRTVAFDDFSSMVSDRYGGLLQVEQYRFVGDASMWQTKQGQEMPTAEKAYMLEVQTRGGEHQLVKFRLVYDWLLHCHLVSMVTVLSATNGKYFPGEDDVQLGI</sequence>
<evidence type="ECO:0000256" key="1">
    <source>
        <dbReference type="SAM" id="SignalP"/>
    </source>
</evidence>
<name>A0A6T7WNP6_9EUKA</name>
<gene>
    <name evidence="2" type="ORF">CPOL0286_LOCUS1776</name>
    <name evidence="3" type="ORF">CPOL0286_LOCUS1777</name>
</gene>
<reference evidence="3" key="1">
    <citation type="submission" date="2021-01" db="EMBL/GenBank/DDBJ databases">
        <authorList>
            <person name="Corre E."/>
            <person name="Pelletier E."/>
            <person name="Niang G."/>
            <person name="Scheremetjew M."/>
            <person name="Finn R."/>
            <person name="Kale V."/>
            <person name="Holt S."/>
            <person name="Cochrane G."/>
            <person name="Meng A."/>
            <person name="Brown T."/>
            <person name="Cohen L."/>
        </authorList>
    </citation>
    <scope>NUCLEOTIDE SEQUENCE</scope>
    <source>
        <strain evidence="3">UIO037</strain>
    </source>
</reference>
<evidence type="ECO:0000313" key="3">
    <source>
        <dbReference type="EMBL" id="CAE2196423.1"/>
    </source>
</evidence>
<dbReference type="EMBL" id="HBKO01003546">
    <property type="protein sequence ID" value="CAE2196422.1"/>
    <property type="molecule type" value="Transcribed_RNA"/>
</dbReference>
<feature type="chain" id="PRO_5036393704" evidence="1">
    <location>
        <begin position="19"/>
        <end position="236"/>
    </location>
</feature>
<dbReference type="AlphaFoldDB" id="A0A6T7WNP6"/>
<feature type="signal peptide" evidence="1">
    <location>
        <begin position="1"/>
        <end position="18"/>
    </location>
</feature>
<dbReference type="EMBL" id="HBKO01003549">
    <property type="protein sequence ID" value="CAE2196423.1"/>
    <property type="molecule type" value="Transcribed_RNA"/>
</dbReference>
<accession>A0A6T7WNP6</accession>
<protein>
    <submittedName>
        <fullName evidence="3">Uncharacterized protein</fullName>
    </submittedName>
</protein>